<evidence type="ECO:0000256" key="10">
    <source>
        <dbReference type="ARBA" id="ARBA00022695"/>
    </source>
</evidence>
<comment type="similarity">
    <text evidence="5 16">Belongs to the CDS family.</text>
</comment>
<evidence type="ECO:0000256" key="5">
    <source>
        <dbReference type="ARBA" id="ARBA00010185"/>
    </source>
</evidence>
<keyword evidence="7" id="KW-0444">Lipid biosynthesis</keyword>
<feature type="transmembrane region" description="Helical" evidence="18">
    <location>
        <begin position="132"/>
        <end position="159"/>
    </location>
</feature>
<evidence type="ECO:0000256" key="2">
    <source>
        <dbReference type="ARBA" id="ARBA00004141"/>
    </source>
</evidence>
<gene>
    <name evidence="19" type="ORF">MICPUN_106244</name>
</gene>
<keyword evidence="9 16" id="KW-0812">Transmembrane</keyword>
<organism evidence="19 20">
    <name type="scientific">Micromonas commoda (strain RCC299 / NOUM17 / CCMP2709)</name>
    <name type="common">Picoplanktonic green alga</name>
    <dbReference type="NCBI Taxonomy" id="296587"/>
    <lineage>
        <taxon>Eukaryota</taxon>
        <taxon>Viridiplantae</taxon>
        <taxon>Chlorophyta</taxon>
        <taxon>Mamiellophyceae</taxon>
        <taxon>Mamiellales</taxon>
        <taxon>Mamiellaceae</taxon>
        <taxon>Micromonas</taxon>
    </lineage>
</organism>
<evidence type="ECO:0000256" key="6">
    <source>
        <dbReference type="ARBA" id="ARBA00012487"/>
    </source>
</evidence>
<keyword evidence="13 18" id="KW-0472">Membrane</keyword>
<feature type="region of interest" description="Disordered" evidence="17">
    <location>
        <begin position="83"/>
        <end position="110"/>
    </location>
</feature>
<evidence type="ECO:0000256" key="17">
    <source>
        <dbReference type="SAM" id="MobiDB-lite"/>
    </source>
</evidence>
<dbReference type="eggNOG" id="KOG1440">
    <property type="taxonomic scope" value="Eukaryota"/>
</dbReference>
<keyword evidence="12" id="KW-0443">Lipid metabolism</keyword>
<keyword evidence="10 16" id="KW-0548">Nucleotidyltransferase</keyword>
<dbReference type="GeneID" id="8247305"/>
<dbReference type="UniPathway" id="UPA00557">
    <property type="reaction ID" value="UER00614"/>
</dbReference>
<dbReference type="GO" id="GO:0016024">
    <property type="term" value="P:CDP-diacylglycerol biosynthetic process"/>
    <property type="evidence" value="ECO:0007669"/>
    <property type="project" value="UniProtKB-UniPathway"/>
</dbReference>
<evidence type="ECO:0000256" key="3">
    <source>
        <dbReference type="ARBA" id="ARBA00005119"/>
    </source>
</evidence>
<comment type="pathway">
    <text evidence="4">Lipid metabolism.</text>
</comment>
<feature type="transmembrane region" description="Helical" evidence="18">
    <location>
        <begin position="409"/>
        <end position="429"/>
    </location>
</feature>
<accession>C1EDZ2</accession>
<dbReference type="EMBL" id="CP001330">
    <property type="protein sequence ID" value="ACO66449.1"/>
    <property type="molecule type" value="Genomic_DNA"/>
</dbReference>
<comment type="pathway">
    <text evidence="3 16">Phospholipid metabolism; CDP-diacylglycerol biosynthesis; CDP-diacylglycerol from sn-glycerol 3-phosphate: step 3/3.</text>
</comment>
<evidence type="ECO:0000256" key="1">
    <source>
        <dbReference type="ARBA" id="ARBA00001698"/>
    </source>
</evidence>
<keyword evidence="20" id="KW-1185">Reference proteome</keyword>
<sequence>MLHAATAGVVVPAASRSRGVARRTSVSRGVPDANVKCHGARLGHGRTGLGPRHVCGGARGRVGFGVRGGDRVAAVNGAGGALEARRSREPKRTRRVRADAAAADAGSSDSGIVKPKVSMGKLQLRIASGVTLAMAGLGAIIFGGWIWAIVMSLTATLSAREYFQMIETMPSELPHPPPKWALDMSIVMCALFIPVVYLAGAKQGHITMAVLGAFAAVGLRLIQVESEPHFSKFTSTLFGIIYCGALPAFWVKLRMLNFSAASTAIYQSLQSSRSAFVNSWPSALGGPEAWTTGLIVTVICVACIIASDVGAYAFGKTFGKHRLIAVSPNKTVEGALGGLTCTMATAYGLRWLLGWHAGPVQTLVLGAVIFVAAVAGDLMESVMKRNAGMKDSGDIIPGHGGFLDRFDSYMFTGIAAYFYVVTVMPHWFLGMTL</sequence>
<dbReference type="InterPro" id="IPR000374">
    <property type="entry name" value="PC_trans"/>
</dbReference>
<dbReference type="OMA" id="FRMAQFK"/>
<comment type="catalytic activity">
    <reaction evidence="1 16">
        <text>a 1,2-diacyl-sn-glycero-3-phosphate + CTP + H(+) = a CDP-1,2-diacyl-sn-glycerol + diphosphate</text>
        <dbReference type="Rhea" id="RHEA:16229"/>
        <dbReference type="ChEBI" id="CHEBI:15378"/>
        <dbReference type="ChEBI" id="CHEBI:33019"/>
        <dbReference type="ChEBI" id="CHEBI:37563"/>
        <dbReference type="ChEBI" id="CHEBI:58332"/>
        <dbReference type="ChEBI" id="CHEBI:58608"/>
        <dbReference type="EC" id="2.7.7.41"/>
    </reaction>
</comment>
<dbReference type="RefSeq" id="XP_002505191.1">
    <property type="nucleotide sequence ID" value="XM_002505145.1"/>
</dbReference>
<feature type="transmembrane region" description="Helical" evidence="18">
    <location>
        <begin position="234"/>
        <end position="251"/>
    </location>
</feature>
<dbReference type="PANTHER" id="PTHR47101:SF1">
    <property type="entry name" value="PHOSPHATIDATE CYTIDYLYLTRANSFERASE 4, CHLOROPLASTIC"/>
    <property type="match status" value="1"/>
</dbReference>
<proteinExistence type="inferred from homology"/>
<evidence type="ECO:0000256" key="13">
    <source>
        <dbReference type="ARBA" id="ARBA00023136"/>
    </source>
</evidence>
<evidence type="ECO:0000256" key="14">
    <source>
        <dbReference type="ARBA" id="ARBA00023209"/>
    </source>
</evidence>
<reference evidence="19 20" key="1">
    <citation type="journal article" date="2009" name="Science">
        <title>Green evolution and dynamic adaptations revealed by genomes of the marine picoeukaryotes Micromonas.</title>
        <authorList>
            <person name="Worden A.Z."/>
            <person name="Lee J.H."/>
            <person name="Mock T."/>
            <person name="Rouze P."/>
            <person name="Simmons M.P."/>
            <person name="Aerts A.L."/>
            <person name="Allen A.E."/>
            <person name="Cuvelier M.L."/>
            <person name="Derelle E."/>
            <person name="Everett M.V."/>
            <person name="Foulon E."/>
            <person name="Grimwood J."/>
            <person name="Gundlach H."/>
            <person name="Henrissat B."/>
            <person name="Napoli C."/>
            <person name="McDonald S.M."/>
            <person name="Parker M.S."/>
            <person name="Rombauts S."/>
            <person name="Salamov A."/>
            <person name="Von Dassow P."/>
            <person name="Badger J.H."/>
            <person name="Coutinho P.M."/>
            <person name="Demir E."/>
            <person name="Dubchak I."/>
            <person name="Gentemann C."/>
            <person name="Eikrem W."/>
            <person name="Gready J.E."/>
            <person name="John U."/>
            <person name="Lanier W."/>
            <person name="Lindquist E.A."/>
            <person name="Lucas S."/>
            <person name="Mayer K.F."/>
            <person name="Moreau H."/>
            <person name="Not F."/>
            <person name="Otillar R."/>
            <person name="Panaud O."/>
            <person name="Pangilinan J."/>
            <person name="Paulsen I."/>
            <person name="Piegu B."/>
            <person name="Poliakov A."/>
            <person name="Robbens S."/>
            <person name="Schmutz J."/>
            <person name="Toulza E."/>
            <person name="Wyss T."/>
            <person name="Zelensky A."/>
            <person name="Zhou K."/>
            <person name="Armbrust E.V."/>
            <person name="Bhattacharya D."/>
            <person name="Goodenough U.W."/>
            <person name="Van de Peer Y."/>
            <person name="Grigoriev I.V."/>
        </authorList>
    </citation>
    <scope>NUCLEOTIDE SEQUENCE [LARGE SCALE GENOMIC DNA]</scope>
    <source>
        <strain evidence="20">RCC299 / NOUM17</strain>
    </source>
</reference>
<evidence type="ECO:0000256" key="9">
    <source>
        <dbReference type="ARBA" id="ARBA00022692"/>
    </source>
</evidence>
<evidence type="ECO:0000256" key="16">
    <source>
        <dbReference type="RuleBase" id="RU003938"/>
    </source>
</evidence>
<evidence type="ECO:0000256" key="18">
    <source>
        <dbReference type="SAM" id="Phobius"/>
    </source>
</evidence>
<dbReference type="AlphaFoldDB" id="C1EDZ2"/>
<keyword evidence="8 16" id="KW-0808">Transferase</keyword>
<dbReference type="Proteomes" id="UP000002009">
    <property type="component" value="Chromosome 11"/>
</dbReference>
<dbReference type="STRING" id="296587.C1EDZ2"/>
<keyword evidence="15" id="KW-1208">Phospholipid metabolism</keyword>
<dbReference type="PANTHER" id="PTHR47101">
    <property type="entry name" value="PHOSPHATIDATE CYTIDYLYLTRANSFERASE 5, CHLOROPLASTIC"/>
    <property type="match status" value="1"/>
</dbReference>
<evidence type="ECO:0000256" key="15">
    <source>
        <dbReference type="ARBA" id="ARBA00023264"/>
    </source>
</evidence>
<feature type="transmembrane region" description="Helical" evidence="18">
    <location>
        <begin position="359"/>
        <end position="379"/>
    </location>
</feature>
<evidence type="ECO:0000256" key="8">
    <source>
        <dbReference type="ARBA" id="ARBA00022679"/>
    </source>
</evidence>
<keyword evidence="11 18" id="KW-1133">Transmembrane helix</keyword>
<dbReference type="InParanoid" id="C1EDZ2"/>
<evidence type="ECO:0000256" key="12">
    <source>
        <dbReference type="ARBA" id="ARBA00023098"/>
    </source>
</evidence>
<feature type="compositionally biased region" description="Low complexity" evidence="17">
    <location>
        <begin position="99"/>
        <end position="110"/>
    </location>
</feature>
<keyword evidence="14" id="KW-0594">Phospholipid biosynthesis</keyword>
<dbReference type="FunCoup" id="C1EDZ2">
    <property type="interactions" value="408"/>
</dbReference>
<dbReference type="KEGG" id="mis:MICPUN_106244"/>
<dbReference type="EC" id="2.7.7.41" evidence="6 16"/>
<dbReference type="OrthoDB" id="10260889at2759"/>
<protein>
    <recommendedName>
        <fullName evidence="6 16">Phosphatidate cytidylyltransferase</fullName>
        <ecNumber evidence="6 16">2.7.7.41</ecNumber>
    </recommendedName>
</protein>
<comment type="subcellular location">
    <subcellularLocation>
        <location evidence="2">Membrane</location>
        <topology evidence="2">Multi-pass membrane protein</topology>
    </subcellularLocation>
</comment>
<dbReference type="GO" id="GO:0004605">
    <property type="term" value="F:phosphatidate cytidylyltransferase activity"/>
    <property type="evidence" value="ECO:0007669"/>
    <property type="project" value="UniProtKB-EC"/>
</dbReference>
<evidence type="ECO:0000256" key="11">
    <source>
        <dbReference type="ARBA" id="ARBA00022989"/>
    </source>
</evidence>
<evidence type="ECO:0000256" key="4">
    <source>
        <dbReference type="ARBA" id="ARBA00005189"/>
    </source>
</evidence>
<evidence type="ECO:0000313" key="20">
    <source>
        <dbReference type="Proteomes" id="UP000002009"/>
    </source>
</evidence>
<evidence type="ECO:0000313" key="19">
    <source>
        <dbReference type="EMBL" id="ACO66449.1"/>
    </source>
</evidence>
<dbReference type="Pfam" id="PF01148">
    <property type="entry name" value="CTP_transf_1"/>
    <property type="match status" value="1"/>
</dbReference>
<evidence type="ECO:0000256" key="7">
    <source>
        <dbReference type="ARBA" id="ARBA00022516"/>
    </source>
</evidence>
<dbReference type="GO" id="GO:0016020">
    <property type="term" value="C:membrane"/>
    <property type="evidence" value="ECO:0007669"/>
    <property type="project" value="UniProtKB-SubCell"/>
</dbReference>
<feature type="transmembrane region" description="Helical" evidence="18">
    <location>
        <begin position="180"/>
        <end position="199"/>
    </location>
</feature>
<name>C1EDZ2_MICCC</name>
<feature type="transmembrane region" description="Helical" evidence="18">
    <location>
        <begin position="289"/>
        <end position="314"/>
    </location>
</feature>
<dbReference type="PROSITE" id="PS01315">
    <property type="entry name" value="CDS"/>
    <property type="match status" value="1"/>
</dbReference>